<proteinExistence type="predicted"/>
<name>A0AAV1I6V3_9CHLO</name>
<protein>
    <submittedName>
        <fullName evidence="1">Uncharacterized protein</fullName>
    </submittedName>
</protein>
<dbReference type="AlphaFoldDB" id="A0AAV1I6V3"/>
<organism evidence="1 2">
    <name type="scientific">Coccomyxa viridis</name>
    <dbReference type="NCBI Taxonomy" id="1274662"/>
    <lineage>
        <taxon>Eukaryota</taxon>
        <taxon>Viridiplantae</taxon>
        <taxon>Chlorophyta</taxon>
        <taxon>core chlorophytes</taxon>
        <taxon>Trebouxiophyceae</taxon>
        <taxon>Trebouxiophyceae incertae sedis</taxon>
        <taxon>Coccomyxaceae</taxon>
        <taxon>Coccomyxa</taxon>
    </lineage>
</organism>
<dbReference type="Proteomes" id="UP001314263">
    <property type="component" value="Unassembled WGS sequence"/>
</dbReference>
<gene>
    <name evidence="1" type="ORF">CVIRNUC_005248</name>
</gene>
<dbReference type="EMBL" id="CAUYUE010000006">
    <property type="protein sequence ID" value="CAK0780993.1"/>
    <property type="molecule type" value="Genomic_DNA"/>
</dbReference>
<sequence length="306" mass="32733">MVTSHPAMQLASRNSRYYSMSIILGHHMDAVLCSLDDNPLQACQLSIGVLYDSYDAAMQIKLMRSLLGYSGGAQHACDILPPQEMQRPQHVVPALEVCVSGALIDRFGQGIAKTRHEELQAGPCFTCKSLCALGSSGCRRVASWEYGAYVHCPGTGCCRPSSLSLVPESSCLAASPRGCALFSFPAGLSSSRLRSCHSKPVKRLCRLSKRQCTDSHLCLTLSGALQLVATSMPHTTAHHAIVSNMFRSCPTCCLRPRAALDDATFGFPSAILSNRDCTNGPFLSAPTCQGARCESVLCTAPAPDFA</sequence>
<comment type="caution">
    <text evidence="1">The sequence shown here is derived from an EMBL/GenBank/DDBJ whole genome shotgun (WGS) entry which is preliminary data.</text>
</comment>
<evidence type="ECO:0000313" key="1">
    <source>
        <dbReference type="EMBL" id="CAK0780993.1"/>
    </source>
</evidence>
<evidence type="ECO:0000313" key="2">
    <source>
        <dbReference type="Proteomes" id="UP001314263"/>
    </source>
</evidence>
<reference evidence="1 2" key="1">
    <citation type="submission" date="2023-10" db="EMBL/GenBank/DDBJ databases">
        <authorList>
            <person name="Maclean D."/>
            <person name="Macfadyen A."/>
        </authorList>
    </citation>
    <scope>NUCLEOTIDE SEQUENCE [LARGE SCALE GENOMIC DNA]</scope>
</reference>
<accession>A0AAV1I6V3</accession>
<keyword evidence="2" id="KW-1185">Reference proteome</keyword>